<dbReference type="Gene3D" id="3.30.360.10">
    <property type="entry name" value="Dihydrodipicolinate Reductase, domain 2"/>
    <property type="match status" value="1"/>
</dbReference>
<dbReference type="InterPro" id="IPR036291">
    <property type="entry name" value="NAD(P)-bd_dom_sf"/>
</dbReference>
<dbReference type="Proteomes" id="UP001596472">
    <property type="component" value="Unassembled WGS sequence"/>
</dbReference>
<gene>
    <name evidence="3" type="ORF">ACFQY0_12790</name>
</gene>
<dbReference type="InterPro" id="IPR000683">
    <property type="entry name" value="Gfo/Idh/MocA-like_OxRdtase_N"/>
</dbReference>
<comment type="caution">
    <text evidence="3">The sequence shown here is derived from an EMBL/GenBank/DDBJ whole genome shotgun (WGS) entry which is preliminary data.</text>
</comment>
<dbReference type="InterPro" id="IPR051450">
    <property type="entry name" value="Gfo/Idh/MocA_Oxidoreductases"/>
</dbReference>
<dbReference type="SUPFAM" id="SSF55347">
    <property type="entry name" value="Glyceraldehyde-3-phosphate dehydrogenase-like, C-terminal domain"/>
    <property type="match status" value="1"/>
</dbReference>
<dbReference type="Pfam" id="PF22725">
    <property type="entry name" value="GFO_IDH_MocA_C3"/>
    <property type="match status" value="1"/>
</dbReference>
<dbReference type="EMBL" id="JBHTBS010000006">
    <property type="protein sequence ID" value="MFC7338062.1"/>
    <property type="molecule type" value="Genomic_DNA"/>
</dbReference>
<dbReference type="PANTHER" id="PTHR43377">
    <property type="entry name" value="BILIVERDIN REDUCTASE A"/>
    <property type="match status" value="1"/>
</dbReference>
<dbReference type="PANTHER" id="PTHR43377:SF6">
    <property type="entry name" value="GFO_IDH_MOCA-LIKE OXIDOREDUCTASE N-TERMINAL DOMAIN-CONTAINING PROTEIN"/>
    <property type="match status" value="1"/>
</dbReference>
<dbReference type="Pfam" id="PF01408">
    <property type="entry name" value="GFO_IDH_MocA"/>
    <property type="match status" value="1"/>
</dbReference>
<dbReference type="InterPro" id="IPR055170">
    <property type="entry name" value="GFO_IDH_MocA-like_dom"/>
</dbReference>
<protein>
    <submittedName>
        <fullName evidence="3">Gfo/Idh/MocA family protein</fullName>
    </submittedName>
</protein>
<name>A0ABW2L6V5_9BACT</name>
<organism evidence="3 4">
    <name type="scientific">Haloferula chungangensis</name>
    <dbReference type="NCBI Taxonomy" id="1048331"/>
    <lineage>
        <taxon>Bacteria</taxon>
        <taxon>Pseudomonadati</taxon>
        <taxon>Verrucomicrobiota</taxon>
        <taxon>Verrucomicrobiia</taxon>
        <taxon>Verrucomicrobiales</taxon>
        <taxon>Verrucomicrobiaceae</taxon>
        <taxon>Haloferula</taxon>
    </lineage>
</organism>
<keyword evidence="4" id="KW-1185">Reference proteome</keyword>
<evidence type="ECO:0000259" key="2">
    <source>
        <dbReference type="Pfam" id="PF22725"/>
    </source>
</evidence>
<feature type="domain" description="GFO/IDH/MocA-like oxidoreductase" evidence="2">
    <location>
        <begin position="150"/>
        <end position="256"/>
    </location>
</feature>
<feature type="domain" description="Gfo/Idh/MocA-like oxidoreductase N-terminal" evidence="1">
    <location>
        <begin position="22"/>
        <end position="139"/>
    </location>
</feature>
<evidence type="ECO:0000259" key="1">
    <source>
        <dbReference type="Pfam" id="PF01408"/>
    </source>
</evidence>
<evidence type="ECO:0000313" key="4">
    <source>
        <dbReference type="Proteomes" id="UP001596472"/>
    </source>
</evidence>
<sequence>MLDWLLRKVSFSKLNFDNHFTMRIAVIGAGVWGKNLVKNLGELGALAAVADAVDSNRESVQEKYPDLPVYESGEELLGKEELDAVAIATPPHTHCAIALAAMKMGLDVFVEKPMTLDPAEAETMADYAKEKGRILMVGHLLLYQPAISFIKEYIDSGKLGRIRTLTQRRSKLGRVRSIENVLWSFGVHDVAVLLHLAGEEPTEVVSFGHSGISPNIEDDYHLHLSFPSGIKANLHNSWLWPRVERELIITGEKGILVFDEVHSQVILHKKTVTEDLAHHDQGNEVIFEGHDQPLRLELEHFIDCCCTRDEPISGSSNGVACVNVLSRATK</sequence>
<evidence type="ECO:0000313" key="3">
    <source>
        <dbReference type="EMBL" id="MFC7338062.1"/>
    </source>
</evidence>
<accession>A0ABW2L6V5</accession>
<dbReference type="RefSeq" id="WP_379712969.1">
    <property type="nucleotide sequence ID" value="NZ_JBHTBS010000006.1"/>
</dbReference>
<reference evidence="4" key="1">
    <citation type="journal article" date="2019" name="Int. J. Syst. Evol. Microbiol.">
        <title>The Global Catalogue of Microorganisms (GCM) 10K type strain sequencing project: providing services to taxonomists for standard genome sequencing and annotation.</title>
        <authorList>
            <consortium name="The Broad Institute Genomics Platform"/>
            <consortium name="The Broad Institute Genome Sequencing Center for Infectious Disease"/>
            <person name="Wu L."/>
            <person name="Ma J."/>
        </authorList>
    </citation>
    <scope>NUCLEOTIDE SEQUENCE [LARGE SCALE GENOMIC DNA]</scope>
    <source>
        <strain evidence="4">CGMCC 4.1467</strain>
    </source>
</reference>
<proteinExistence type="predicted"/>
<dbReference type="Gene3D" id="3.40.50.720">
    <property type="entry name" value="NAD(P)-binding Rossmann-like Domain"/>
    <property type="match status" value="1"/>
</dbReference>
<dbReference type="SUPFAM" id="SSF51735">
    <property type="entry name" value="NAD(P)-binding Rossmann-fold domains"/>
    <property type="match status" value="1"/>
</dbReference>